<protein>
    <recommendedName>
        <fullName evidence="5">F-box domain-containing protein</fullName>
    </recommendedName>
</protein>
<dbReference type="Pfam" id="PF00400">
    <property type="entry name" value="WD40"/>
    <property type="match status" value="2"/>
</dbReference>
<feature type="repeat" description="WD" evidence="3">
    <location>
        <begin position="246"/>
        <end position="285"/>
    </location>
</feature>
<dbReference type="PROSITE" id="PS50082">
    <property type="entry name" value="WD_REPEATS_2"/>
    <property type="match status" value="1"/>
</dbReference>
<dbReference type="PANTHER" id="PTHR14381">
    <property type="entry name" value="DACTYLIN"/>
    <property type="match status" value="1"/>
</dbReference>
<dbReference type="PROSITE" id="PS50330">
    <property type="entry name" value="UIM"/>
    <property type="match status" value="1"/>
</dbReference>
<dbReference type="PROSITE" id="PS50181">
    <property type="entry name" value="FBOX"/>
    <property type="match status" value="1"/>
</dbReference>
<evidence type="ECO:0000313" key="7">
    <source>
        <dbReference type="Proteomes" id="UP000807469"/>
    </source>
</evidence>
<feature type="domain" description="F-box" evidence="5">
    <location>
        <begin position="34"/>
        <end position="80"/>
    </location>
</feature>
<dbReference type="GO" id="GO:0019005">
    <property type="term" value="C:SCF ubiquitin ligase complex"/>
    <property type="evidence" value="ECO:0007669"/>
    <property type="project" value="TreeGrafter"/>
</dbReference>
<dbReference type="InterPro" id="IPR015943">
    <property type="entry name" value="WD40/YVTN_repeat-like_dom_sf"/>
</dbReference>
<dbReference type="InterPro" id="IPR052301">
    <property type="entry name" value="SCF_F-box/WD-repeat"/>
</dbReference>
<dbReference type="Pfam" id="PF12937">
    <property type="entry name" value="F-box-like"/>
    <property type="match status" value="1"/>
</dbReference>
<dbReference type="EMBL" id="MU155278">
    <property type="protein sequence ID" value="KAF9476903.1"/>
    <property type="molecule type" value="Genomic_DNA"/>
</dbReference>
<dbReference type="PROSITE" id="PS50294">
    <property type="entry name" value="WD_REPEATS_REGION"/>
    <property type="match status" value="1"/>
</dbReference>
<feature type="compositionally biased region" description="Low complexity" evidence="4">
    <location>
        <begin position="780"/>
        <end position="819"/>
    </location>
</feature>
<gene>
    <name evidence="6" type="ORF">BDN70DRAFT_838574</name>
</gene>
<sequence length="903" mass="97775">MLNRPSELPQTDAQTQNFAKDSPKSKSQHGIYGYPILLDVPVETLTGITSYLSPPSLFSLAKVNRYLNQHVKDDNTWRRAFVQQFLDIGPESNLDDEKTLLLRRSQRSWRQEFITRYVLIRRWERSRNVTTAHVPVHSIISGMRLMPSNALLTSSIAYGIVARSLPLTGKVLPGYLDASGTRVGLGIGNPNAEFTPDVTACALTSDGGTAKIVWGSRAGALVFTNAPRAMETSRRSAADIKKCSVADEHVGMVLDVQWADGWVISGGADGRVKLWDAKTATCPWSSDVIINAFIPDHCVKVAASIQQGYIATVLRSGQIHVWVGFDFSLARPLPRQEIIVQCPIRTSVEGYNPQAAHDVVNLVVDPTSTLPTIMVAYQNDPFFYRIRVDPFAGHAETTPFGDPFFGSASVVVPFFRVESDRQFNFVLAGDLVGCVSLYAWDAAISEINPATQSVYPQRKFEAHRDGSSVTAIAWNGVTLITGSARGTTHVWDALTFAPLRSFATPVPRLRGRAVHPGIDLAERESVKHILVSPEKDVLFVGVGDRVMAWRAGPVPKTSPGGVRGRHSGGALSKRKGINPKYLGQMELHKIIQESKSLLEDEAKYSKRAYGRELEHRAGLENLGLSESEAIEYILMLSRDEANQANLNAVTETSLEVDEGVFEGDFEGDFDIEERSTISGGSSRRPSTSASTSSLVAPPISSSSSSGSSASVSVSSHRSGMTTTKTGRPIPRVAPSSSNEKIRISPPYREEPMEAGREYSSEDAELAERGTRMHIEDHNFPPIGSASVSPSSAPSGSAFGGRSSKAAAATTPPVSASPLPGGSPKSLRSSAWNTPLKAPRPNTGTSPGYAPQNAWAGPSRISPPVRMQQRSNVGLTSSADDMDEDLRFALELSLIEARSRGENV</sequence>
<evidence type="ECO:0000313" key="6">
    <source>
        <dbReference type="EMBL" id="KAF9476903.1"/>
    </source>
</evidence>
<dbReference type="SMART" id="SM00726">
    <property type="entry name" value="UIM"/>
    <property type="match status" value="2"/>
</dbReference>
<feature type="compositionally biased region" description="Polar residues" evidence="4">
    <location>
        <begin position="867"/>
        <end position="877"/>
    </location>
</feature>
<dbReference type="InterPro" id="IPR036047">
    <property type="entry name" value="F-box-like_dom_sf"/>
</dbReference>
<feature type="region of interest" description="Disordered" evidence="4">
    <location>
        <begin position="1"/>
        <end position="27"/>
    </location>
</feature>
<evidence type="ECO:0000256" key="2">
    <source>
        <dbReference type="ARBA" id="ARBA00022737"/>
    </source>
</evidence>
<dbReference type="Gene3D" id="2.130.10.10">
    <property type="entry name" value="YVTN repeat-like/Quinoprotein amine dehydrogenase"/>
    <property type="match status" value="2"/>
</dbReference>
<evidence type="ECO:0000256" key="4">
    <source>
        <dbReference type="SAM" id="MobiDB-lite"/>
    </source>
</evidence>
<feature type="compositionally biased region" description="Low complexity" evidence="4">
    <location>
        <begin position="676"/>
        <end position="718"/>
    </location>
</feature>
<keyword evidence="7" id="KW-1185">Reference proteome</keyword>
<dbReference type="Proteomes" id="UP000807469">
    <property type="component" value="Unassembled WGS sequence"/>
</dbReference>
<dbReference type="InterPro" id="IPR001810">
    <property type="entry name" value="F-box_dom"/>
</dbReference>
<proteinExistence type="predicted"/>
<dbReference type="AlphaFoldDB" id="A0A9P6CYR8"/>
<dbReference type="Gene3D" id="1.20.1280.50">
    <property type="match status" value="1"/>
</dbReference>
<evidence type="ECO:0000259" key="5">
    <source>
        <dbReference type="PROSITE" id="PS50181"/>
    </source>
</evidence>
<feature type="region of interest" description="Disordered" evidence="4">
    <location>
        <begin position="665"/>
        <end position="877"/>
    </location>
</feature>
<evidence type="ECO:0000256" key="3">
    <source>
        <dbReference type="PROSITE-ProRule" id="PRU00221"/>
    </source>
</evidence>
<dbReference type="InterPro" id="IPR019775">
    <property type="entry name" value="WD40_repeat_CS"/>
</dbReference>
<reference evidence="6" key="1">
    <citation type="submission" date="2020-11" db="EMBL/GenBank/DDBJ databases">
        <authorList>
            <consortium name="DOE Joint Genome Institute"/>
            <person name="Ahrendt S."/>
            <person name="Riley R."/>
            <person name="Andreopoulos W."/>
            <person name="Labutti K."/>
            <person name="Pangilinan J."/>
            <person name="Ruiz-Duenas F.J."/>
            <person name="Barrasa J.M."/>
            <person name="Sanchez-Garcia M."/>
            <person name="Camarero S."/>
            <person name="Miyauchi S."/>
            <person name="Serrano A."/>
            <person name="Linde D."/>
            <person name="Babiker R."/>
            <person name="Drula E."/>
            <person name="Ayuso-Fernandez I."/>
            <person name="Pacheco R."/>
            <person name="Padilla G."/>
            <person name="Ferreira P."/>
            <person name="Barriuso J."/>
            <person name="Kellner H."/>
            <person name="Castanera R."/>
            <person name="Alfaro M."/>
            <person name="Ramirez L."/>
            <person name="Pisabarro A.G."/>
            <person name="Kuo A."/>
            <person name="Tritt A."/>
            <person name="Lipzen A."/>
            <person name="He G."/>
            <person name="Yan M."/>
            <person name="Ng V."/>
            <person name="Cullen D."/>
            <person name="Martin F."/>
            <person name="Rosso M.-N."/>
            <person name="Henrissat B."/>
            <person name="Hibbett D."/>
            <person name="Martinez A.T."/>
            <person name="Grigoriev I.V."/>
        </authorList>
    </citation>
    <scope>NUCLEOTIDE SEQUENCE</scope>
    <source>
        <strain evidence="6">CIRM-BRFM 674</strain>
    </source>
</reference>
<feature type="compositionally biased region" description="Basic and acidic residues" evidence="4">
    <location>
        <begin position="739"/>
        <end position="778"/>
    </location>
</feature>
<evidence type="ECO:0000256" key="1">
    <source>
        <dbReference type="ARBA" id="ARBA00022574"/>
    </source>
</evidence>
<dbReference type="PANTHER" id="PTHR14381:SF1">
    <property type="entry name" value="F-BOX_WD REPEAT-CONTAINING PROTEIN 4"/>
    <property type="match status" value="1"/>
</dbReference>
<accession>A0A9P6CYR8</accession>
<keyword evidence="2" id="KW-0677">Repeat</keyword>
<dbReference type="OrthoDB" id="429520at2759"/>
<dbReference type="SMART" id="SM00320">
    <property type="entry name" value="WD40"/>
    <property type="match status" value="3"/>
</dbReference>
<dbReference type="InterPro" id="IPR036322">
    <property type="entry name" value="WD40_repeat_dom_sf"/>
</dbReference>
<organism evidence="6 7">
    <name type="scientific">Pholiota conissans</name>
    <dbReference type="NCBI Taxonomy" id="109636"/>
    <lineage>
        <taxon>Eukaryota</taxon>
        <taxon>Fungi</taxon>
        <taxon>Dikarya</taxon>
        <taxon>Basidiomycota</taxon>
        <taxon>Agaricomycotina</taxon>
        <taxon>Agaricomycetes</taxon>
        <taxon>Agaricomycetidae</taxon>
        <taxon>Agaricales</taxon>
        <taxon>Agaricineae</taxon>
        <taxon>Strophariaceae</taxon>
        <taxon>Pholiota</taxon>
    </lineage>
</organism>
<keyword evidence="1 3" id="KW-0853">WD repeat</keyword>
<name>A0A9P6CYR8_9AGAR</name>
<dbReference type="InterPro" id="IPR001680">
    <property type="entry name" value="WD40_rpt"/>
</dbReference>
<dbReference type="SUPFAM" id="SSF50978">
    <property type="entry name" value="WD40 repeat-like"/>
    <property type="match status" value="1"/>
</dbReference>
<dbReference type="PROSITE" id="PS00678">
    <property type="entry name" value="WD_REPEATS_1"/>
    <property type="match status" value="1"/>
</dbReference>
<dbReference type="GO" id="GO:0031146">
    <property type="term" value="P:SCF-dependent proteasomal ubiquitin-dependent protein catabolic process"/>
    <property type="evidence" value="ECO:0007669"/>
    <property type="project" value="TreeGrafter"/>
</dbReference>
<dbReference type="InterPro" id="IPR003903">
    <property type="entry name" value="UIM_dom"/>
</dbReference>
<feature type="compositionally biased region" description="Polar residues" evidence="4">
    <location>
        <begin position="8"/>
        <end position="19"/>
    </location>
</feature>
<comment type="caution">
    <text evidence="6">The sequence shown here is derived from an EMBL/GenBank/DDBJ whole genome shotgun (WGS) entry which is preliminary data.</text>
</comment>
<dbReference type="SUPFAM" id="SSF81383">
    <property type="entry name" value="F-box domain"/>
    <property type="match status" value="1"/>
</dbReference>